<comment type="pathway">
    <text evidence="3">Amino-acid biosynthesis; L-valine biosynthesis; L-valine from pyruvate: step 4/4.</text>
</comment>
<dbReference type="Gene3D" id="3.20.10.10">
    <property type="entry name" value="D-amino Acid Aminotransferase, subunit A, domain 2"/>
    <property type="match status" value="1"/>
</dbReference>
<evidence type="ECO:0000256" key="10">
    <source>
        <dbReference type="ARBA" id="ARBA00049229"/>
    </source>
</evidence>
<comment type="catalytic activity">
    <reaction evidence="8">
        <text>L-valine + 2-oxoglutarate = 3-methyl-2-oxobutanoate + L-glutamate</text>
        <dbReference type="Rhea" id="RHEA:24813"/>
        <dbReference type="ChEBI" id="CHEBI:11851"/>
        <dbReference type="ChEBI" id="CHEBI:16810"/>
        <dbReference type="ChEBI" id="CHEBI:29985"/>
        <dbReference type="ChEBI" id="CHEBI:57762"/>
        <dbReference type="EC" id="2.6.1.42"/>
    </reaction>
</comment>
<organism evidence="11 12">
    <name type="scientific">Pedobacter westerhofensis</name>
    <dbReference type="NCBI Taxonomy" id="425512"/>
    <lineage>
        <taxon>Bacteria</taxon>
        <taxon>Pseudomonadati</taxon>
        <taxon>Bacteroidota</taxon>
        <taxon>Sphingobacteriia</taxon>
        <taxon>Sphingobacteriales</taxon>
        <taxon>Sphingobacteriaceae</taxon>
        <taxon>Pedobacter</taxon>
    </lineage>
</organism>
<dbReference type="Proteomes" id="UP000320300">
    <property type="component" value="Unassembled WGS sequence"/>
</dbReference>
<comment type="catalytic activity">
    <reaction evidence="9">
        <text>L-isoleucine + 2-oxoglutarate = (S)-3-methyl-2-oxopentanoate + L-glutamate</text>
        <dbReference type="Rhea" id="RHEA:24801"/>
        <dbReference type="ChEBI" id="CHEBI:16810"/>
        <dbReference type="ChEBI" id="CHEBI:29985"/>
        <dbReference type="ChEBI" id="CHEBI:35146"/>
        <dbReference type="ChEBI" id="CHEBI:58045"/>
        <dbReference type="EC" id="2.6.1.42"/>
    </reaction>
</comment>
<evidence type="ECO:0000256" key="6">
    <source>
        <dbReference type="ARBA" id="ARBA00013053"/>
    </source>
</evidence>
<comment type="pathway">
    <text evidence="2">Amino-acid biosynthesis; L-isoleucine biosynthesis; L-isoleucine from 2-oxobutanoate: step 4/4.</text>
</comment>
<protein>
    <recommendedName>
        <fullName evidence="6">branched-chain-amino-acid transaminase</fullName>
        <ecNumber evidence="6">2.6.1.42</ecNumber>
    </recommendedName>
</protein>
<proteinExistence type="inferred from homology"/>
<dbReference type="InterPro" id="IPR043131">
    <property type="entry name" value="BCAT-like_N"/>
</dbReference>
<evidence type="ECO:0000256" key="4">
    <source>
        <dbReference type="ARBA" id="ARBA00005072"/>
    </source>
</evidence>
<accession>A0A521FGH5</accession>
<keyword evidence="12" id="KW-1185">Reference proteome</keyword>
<dbReference type="InterPro" id="IPR050571">
    <property type="entry name" value="Class-IV_PLP-Dep_Aminotrnsfr"/>
</dbReference>
<dbReference type="Gene3D" id="3.30.470.10">
    <property type="match status" value="1"/>
</dbReference>
<sequence>MAPKYVYINDTFVAADQASLLITDLAIQRGYGIFDFFKTIGGKPIFLQDHIERFYNSARKMHMEIPYTHEELKAILAQLMEKNDLPDSGIRLTLCGGYSPDGFTMPAKQNLIITQLPFKMDLSLNTKGIKIVTRNYQRQLSGMKTIDYSMAIWLQPFIKENNADDVLYHDNGQVKEVPRANFFMVSQANEIITAKTNILPGVIRKNLLALKNHDFNIIERDFSLEELYHANEAFITSTTKHIMPVVQIDGKAVGDGKAGKISAALLDLLVQKVREHQA</sequence>
<evidence type="ECO:0000256" key="1">
    <source>
        <dbReference type="ARBA" id="ARBA00001933"/>
    </source>
</evidence>
<dbReference type="GO" id="GO:0046394">
    <property type="term" value="P:carboxylic acid biosynthetic process"/>
    <property type="evidence" value="ECO:0007669"/>
    <property type="project" value="UniProtKB-ARBA"/>
</dbReference>
<comment type="cofactor">
    <cofactor evidence="1">
        <name>pyridoxal 5'-phosphate</name>
        <dbReference type="ChEBI" id="CHEBI:597326"/>
    </cofactor>
</comment>
<comment type="pathway">
    <text evidence="4">Amino-acid biosynthesis; L-leucine biosynthesis; L-leucine from 3-methyl-2-oxobutanoate: step 4/4.</text>
</comment>
<reference evidence="11 12" key="1">
    <citation type="submission" date="2017-05" db="EMBL/GenBank/DDBJ databases">
        <authorList>
            <person name="Varghese N."/>
            <person name="Submissions S."/>
        </authorList>
    </citation>
    <scope>NUCLEOTIDE SEQUENCE [LARGE SCALE GENOMIC DNA]</scope>
    <source>
        <strain evidence="11 12">DSM 19036</strain>
    </source>
</reference>
<evidence type="ECO:0000313" key="11">
    <source>
        <dbReference type="EMBL" id="SMO95282.1"/>
    </source>
</evidence>
<evidence type="ECO:0000256" key="5">
    <source>
        <dbReference type="ARBA" id="ARBA00009320"/>
    </source>
</evidence>
<dbReference type="Pfam" id="PF01063">
    <property type="entry name" value="Aminotran_4"/>
    <property type="match status" value="1"/>
</dbReference>
<dbReference type="EMBL" id="FXTN01000012">
    <property type="protein sequence ID" value="SMO95282.1"/>
    <property type="molecule type" value="Genomic_DNA"/>
</dbReference>
<comment type="catalytic activity">
    <reaction evidence="10">
        <text>L-leucine + 2-oxoglutarate = 4-methyl-2-oxopentanoate + L-glutamate</text>
        <dbReference type="Rhea" id="RHEA:18321"/>
        <dbReference type="ChEBI" id="CHEBI:16810"/>
        <dbReference type="ChEBI" id="CHEBI:17865"/>
        <dbReference type="ChEBI" id="CHEBI:29985"/>
        <dbReference type="ChEBI" id="CHEBI:57427"/>
        <dbReference type="EC" id="2.6.1.42"/>
    </reaction>
</comment>
<evidence type="ECO:0000256" key="7">
    <source>
        <dbReference type="ARBA" id="ARBA00022898"/>
    </source>
</evidence>
<dbReference type="InterPro" id="IPR036038">
    <property type="entry name" value="Aminotransferase-like"/>
</dbReference>
<evidence type="ECO:0000256" key="2">
    <source>
        <dbReference type="ARBA" id="ARBA00004824"/>
    </source>
</evidence>
<dbReference type="OrthoDB" id="9805628at2"/>
<evidence type="ECO:0000256" key="8">
    <source>
        <dbReference type="ARBA" id="ARBA00048212"/>
    </source>
</evidence>
<dbReference type="PANTHER" id="PTHR42743:SF11">
    <property type="entry name" value="AMINODEOXYCHORISMATE LYASE"/>
    <property type="match status" value="1"/>
</dbReference>
<dbReference type="GO" id="GO:0008652">
    <property type="term" value="P:amino acid biosynthetic process"/>
    <property type="evidence" value="ECO:0007669"/>
    <property type="project" value="UniProtKB-ARBA"/>
</dbReference>
<dbReference type="RefSeq" id="WP_142530290.1">
    <property type="nucleotide sequence ID" value="NZ_CBCSJO010000011.1"/>
</dbReference>
<dbReference type="GO" id="GO:0004084">
    <property type="term" value="F:branched-chain-amino-acid transaminase activity"/>
    <property type="evidence" value="ECO:0007669"/>
    <property type="project" value="UniProtKB-EC"/>
</dbReference>
<evidence type="ECO:0000256" key="3">
    <source>
        <dbReference type="ARBA" id="ARBA00004931"/>
    </source>
</evidence>
<dbReference type="FunFam" id="3.20.10.10:FF:000002">
    <property type="entry name" value="D-alanine aminotransferase"/>
    <property type="match status" value="1"/>
</dbReference>
<dbReference type="InterPro" id="IPR043132">
    <property type="entry name" value="BCAT-like_C"/>
</dbReference>
<keyword evidence="11" id="KW-0808">Transferase</keyword>
<keyword evidence="7" id="KW-0663">Pyridoxal phosphate</keyword>
<comment type="similarity">
    <text evidence="5">Belongs to the class-IV pyridoxal-phosphate-dependent aminotransferase family.</text>
</comment>
<dbReference type="SUPFAM" id="SSF56752">
    <property type="entry name" value="D-aminoacid aminotransferase-like PLP-dependent enzymes"/>
    <property type="match status" value="1"/>
</dbReference>
<dbReference type="CDD" id="cd00449">
    <property type="entry name" value="PLPDE_IV"/>
    <property type="match status" value="1"/>
</dbReference>
<evidence type="ECO:0000313" key="12">
    <source>
        <dbReference type="Proteomes" id="UP000320300"/>
    </source>
</evidence>
<keyword evidence="11" id="KW-0032">Aminotransferase</keyword>
<dbReference type="PANTHER" id="PTHR42743">
    <property type="entry name" value="AMINO-ACID AMINOTRANSFERASE"/>
    <property type="match status" value="1"/>
</dbReference>
<name>A0A521FGH5_9SPHI</name>
<dbReference type="EC" id="2.6.1.42" evidence="6"/>
<dbReference type="AlphaFoldDB" id="A0A521FGH5"/>
<evidence type="ECO:0000256" key="9">
    <source>
        <dbReference type="ARBA" id="ARBA00048798"/>
    </source>
</evidence>
<gene>
    <name evidence="11" type="ORF">SAMN06265348_11277</name>
</gene>
<dbReference type="InterPro" id="IPR001544">
    <property type="entry name" value="Aminotrans_IV"/>
</dbReference>